<dbReference type="VEuPathDB" id="FungiDB:FVEG_15608"/>
<reference evidence="2 3" key="1">
    <citation type="journal article" date="2010" name="Nature">
        <title>Comparative genomics reveals mobile pathogenicity chromosomes in Fusarium.</title>
        <authorList>
            <person name="Ma L.J."/>
            <person name="van der Does H.C."/>
            <person name="Borkovich K.A."/>
            <person name="Coleman J.J."/>
            <person name="Daboussi M.J."/>
            <person name="Di Pietro A."/>
            <person name="Dufresne M."/>
            <person name="Freitag M."/>
            <person name="Grabherr M."/>
            <person name="Henrissat B."/>
            <person name="Houterman P.M."/>
            <person name="Kang S."/>
            <person name="Shim W.B."/>
            <person name="Woloshuk C."/>
            <person name="Xie X."/>
            <person name="Xu J.R."/>
            <person name="Antoniw J."/>
            <person name="Baker S.E."/>
            <person name="Bluhm B.H."/>
            <person name="Breakspear A."/>
            <person name="Brown D.W."/>
            <person name="Butchko R.A."/>
            <person name="Chapman S."/>
            <person name="Coulson R."/>
            <person name="Coutinho P.M."/>
            <person name="Danchin E.G."/>
            <person name="Diener A."/>
            <person name="Gale L.R."/>
            <person name="Gardiner D.M."/>
            <person name="Goff S."/>
            <person name="Hammond-Kosack K.E."/>
            <person name="Hilburn K."/>
            <person name="Hua-Van A."/>
            <person name="Jonkers W."/>
            <person name="Kazan K."/>
            <person name="Kodira C.D."/>
            <person name="Koehrsen M."/>
            <person name="Kumar L."/>
            <person name="Lee Y.H."/>
            <person name="Li L."/>
            <person name="Manners J.M."/>
            <person name="Miranda-Saavedra D."/>
            <person name="Mukherjee M."/>
            <person name="Park G."/>
            <person name="Park J."/>
            <person name="Park S.Y."/>
            <person name="Proctor R.H."/>
            <person name="Regev A."/>
            <person name="Ruiz-Roldan M.C."/>
            <person name="Sain D."/>
            <person name="Sakthikumar S."/>
            <person name="Sykes S."/>
            <person name="Schwartz D.C."/>
            <person name="Turgeon B.G."/>
            <person name="Wapinski I."/>
            <person name="Yoder O."/>
            <person name="Young S."/>
            <person name="Zeng Q."/>
            <person name="Zhou S."/>
            <person name="Galagan J."/>
            <person name="Cuomo C.A."/>
            <person name="Kistler H.C."/>
            <person name="Rep M."/>
        </authorList>
    </citation>
    <scope>NUCLEOTIDE SEQUENCE [LARGE SCALE GENOMIC DNA]</scope>
    <source>
        <strain evidence="3">M3125 / FGSC 7600</strain>
    </source>
</reference>
<dbReference type="Proteomes" id="UP000009096">
    <property type="component" value="Chromosome 3"/>
</dbReference>
<keyword evidence="3" id="KW-1185">Reference proteome</keyword>
<accession>W7LXJ2</accession>
<proteinExistence type="predicted"/>
<sequence length="49" mass="5331">METVRDVGELATTRTKKPDLVSAKPGPNGNMTAVENSRLWVRTRGYGAV</sequence>
<dbReference type="KEGG" id="fvr:FVEG_15608"/>
<dbReference type="RefSeq" id="XP_018750174.1">
    <property type="nucleotide sequence ID" value="XM_018904791.1"/>
</dbReference>
<organism evidence="2 3">
    <name type="scientific">Gibberella moniliformis (strain M3125 / FGSC 7600)</name>
    <name type="common">Maize ear and stalk rot fungus</name>
    <name type="synonym">Fusarium verticillioides</name>
    <dbReference type="NCBI Taxonomy" id="334819"/>
    <lineage>
        <taxon>Eukaryota</taxon>
        <taxon>Fungi</taxon>
        <taxon>Dikarya</taxon>
        <taxon>Ascomycota</taxon>
        <taxon>Pezizomycotina</taxon>
        <taxon>Sordariomycetes</taxon>
        <taxon>Hypocreomycetidae</taxon>
        <taxon>Hypocreales</taxon>
        <taxon>Nectriaceae</taxon>
        <taxon>Fusarium</taxon>
        <taxon>Fusarium fujikuroi species complex</taxon>
    </lineage>
</organism>
<evidence type="ECO:0000313" key="3">
    <source>
        <dbReference type="Proteomes" id="UP000009096"/>
    </source>
</evidence>
<feature type="region of interest" description="Disordered" evidence="1">
    <location>
        <begin position="1"/>
        <end position="32"/>
    </location>
</feature>
<evidence type="ECO:0000256" key="1">
    <source>
        <dbReference type="SAM" id="MobiDB-lite"/>
    </source>
</evidence>
<name>W7LXJ2_GIBM7</name>
<gene>
    <name evidence="2" type="ORF">FVEG_15608</name>
</gene>
<evidence type="ECO:0000313" key="2">
    <source>
        <dbReference type="EMBL" id="EWG43983.1"/>
    </source>
</evidence>
<dbReference type="GeneID" id="30072484"/>
<protein>
    <submittedName>
        <fullName evidence="2">Uncharacterized protein</fullName>
    </submittedName>
</protein>
<dbReference type="EMBL" id="DS022247">
    <property type="protein sequence ID" value="EWG43983.1"/>
    <property type="molecule type" value="Genomic_DNA"/>
</dbReference>
<dbReference type="AlphaFoldDB" id="W7LXJ2"/>